<gene>
    <name evidence="2" type="primary">Dvir\GJ26256</name>
    <name evidence="2" type="ORF">Dvir_GJ26256</name>
</gene>
<evidence type="ECO:0008006" key="4">
    <source>
        <dbReference type="Google" id="ProtNLM"/>
    </source>
</evidence>
<organism evidence="2 3">
    <name type="scientific">Drosophila virilis</name>
    <name type="common">Fruit fly</name>
    <dbReference type="NCBI Taxonomy" id="7244"/>
    <lineage>
        <taxon>Eukaryota</taxon>
        <taxon>Metazoa</taxon>
        <taxon>Ecdysozoa</taxon>
        <taxon>Arthropoda</taxon>
        <taxon>Hexapoda</taxon>
        <taxon>Insecta</taxon>
        <taxon>Pterygota</taxon>
        <taxon>Neoptera</taxon>
        <taxon>Endopterygota</taxon>
        <taxon>Diptera</taxon>
        <taxon>Brachycera</taxon>
        <taxon>Muscomorpha</taxon>
        <taxon>Ephydroidea</taxon>
        <taxon>Drosophilidae</taxon>
        <taxon>Drosophila</taxon>
    </lineage>
</organism>
<evidence type="ECO:0000313" key="3">
    <source>
        <dbReference type="Proteomes" id="UP000008792"/>
    </source>
</evidence>
<protein>
    <recommendedName>
        <fullName evidence="4">WAP domain-containing protein</fullName>
    </recommendedName>
</protein>
<name>A0A0Q9WET2_DROVI</name>
<dbReference type="AlphaFoldDB" id="A0A0Q9WET2"/>
<keyword evidence="3" id="KW-1185">Reference proteome</keyword>
<reference evidence="2 3" key="1">
    <citation type="journal article" date="2007" name="Nature">
        <title>Evolution of genes and genomes on the Drosophila phylogeny.</title>
        <authorList>
            <consortium name="Drosophila 12 Genomes Consortium"/>
            <person name="Clark A.G."/>
            <person name="Eisen M.B."/>
            <person name="Smith D.R."/>
            <person name="Bergman C.M."/>
            <person name="Oliver B."/>
            <person name="Markow T.A."/>
            <person name="Kaufman T.C."/>
            <person name="Kellis M."/>
            <person name="Gelbart W."/>
            <person name="Iyer V.N."/>
            <person name="Pollard D.A."/>
            <person name="Sackton T.B."/>
            <person name="Larracuente A.M."/>
            <person name="Singh N.D."/>
            <person name="Abad J.P."/>
            <person name="Abt D.N."/>
            <person name="Adryan B."/>
            <person name="Aguade M."/>
            <person name="Akashi H."/>
            <person name="Anderson W.W."/>
            <person name="Aquadro C.F."/>
            <person name="Ardell D.H."/>
            <person name="Arguello R."/>
            <person name="Artieri C.G."/>
            <person name="Barbash D.A."/>
            <person name="Barker D."/>
            <person name="Barsanti P."/>
            <person name="Batterham P."/>
            <person name="Batzoglou S."/>
            <person name="Begun D."/>
            <person name="Bhutkar A."/>
            <person name="Blanco E."/>
            <person name="Bosak S.A."/>
            <person name="Bradley R.K."/>
            <person name="Brand A.D."/>
            <person name="Brent M.R."/>
            <person name="Brooks A.N."/>
            <person name="Brown R.H."/>
            <person name="Butlin R.K."/>
            <person name="Caggese C."/>
            <person name="Calvi B.R."/>
            <person name="Bernardo de Carvalho A."/>
            <person name="Caspi A."/>
            <person name="Castrezana S."/>
            <person name="Celniker S.E."/>
            <person name="Chang J.L."/>
            <person name="Chapple C."/>
            <person name="Chatterji S."/>
            <person name="Chinwalla A."/>
            <person name="Civetta A."/>
            <person name="Clifton S.W."/>
            <person name="Comeron J.M."/>
            <person name="Costello J.C."/>
            <person name="Coyne J.A."/>
            <person name="Daub J."/>
            <person name="David R.G."/>
            <person name="Delcher A.L."/>
            <person name="Delehaunty K."/>
            <person name="Do C.B."/>
            <person name="Ebling H."/>
            <person name="Edwards K."/>
            <person name="Eickbush T."/>
            <person name="Evans J.D."/>
            <person name="Filipski A."/>
            <person name="Findeiss S."/>
            <person name="Freyhult E."/>
            <person name="Fulton L."/>
            <person name="Fulton R."/>
            <person name="Garcia A.C."/>
            <person name="Gardiner A."/>
            <person name="Garfield D.A."/>
            <person name="Garvin B.E."/>
            <person name="Gibson G."/>
            <person name="Gilbert D."/>
            <person name="Gnerre S."/>
            <person name="Godfrey J."/>
            <person name="Good R."/>
            <person name="Gotea V."/>
            <person name="Gravely B."/>
            <person name="Greenberg A.J."/>
            <person name="Griffiths-Jones S."/>
            <person name="Gross S."/>
            <person name="Guigo R."/>
            <person name="Gustafson E.A."/>
            <person name="Haerty W."/>
            <person name="Hahn M.W."/>
            <person name="Halligan D.L."/>
            <person name="Halpern A.L."/>
            <person name="Halter G.M."/>
            <person name="Han M.V."/>
            <person name="Heger A."/>
            <person name="Hillier L."/>
            <person name="Hinrichs A.S."/>
            <person name="Holmes I."/>
            <person name="Hoskins R.A."/>
            <person name="Hubisz M.J."/>
            <person name="Hultmark D."/>
            <person name="Huntley M.A."/>
            <person name="Jaffe D.B."/>
            <person name="Jagadeeshan S."/>
            <person name="Jeck W.R."/>
            <person name="Johnson J."/>
            <person name="Jones C.D."/>
            <person name="Jordan W.C."/>
            <person name="Karpen G.H."/>
            <person name="Kataoka E."/>
            <person name="Keightley P.D."/>
            <person name="Kheradpour P."/>
            <person name="Kirkness E.F."/>
            <person name="Koerich L.B."/>
            <person name="Kristiansen K."/>
            <person name="Kudrna D."/>
            <person name="Kulathinal R.J."/>
            <person name="Kumar S."/>
            <person name="Kwok R."/>
            <person name="Lander E."/>
            <person name="Langley C.H."/>
            <person name="Lapoint R."/>
            <person name="Lazzaro B.P."/>
            <person name="Lee S.J."/>
            <person name="Levesque L."/>
            <person name="Li R."/>
            <person name="Lin C.F."/>
            <person name="Lin M.F."/>
            <person name="Lindblad-Toh K."/>
            <person name="Llopart A."/>
            <person name="Long M."/>
            <person name="Low L."/>
            <person name="Lozovsky E."/>
            <person name="Lu J."/>
            <person name="Luo M."/>
            <person name="Machado C.A."/>
            <person name="Makalowski W."/>
            <person name="Marzo M."/>
            <person name="Matsuda M."/>
            <person name="Matzkin L."/>
            <person name="McAllister B."/>
            <person name="McBride C.S."/>
            <person name="McKernan B."/>
            <person name="McKernan K."/>
            <person name="Mendez-Lago M."/>
            <person name="Minx P."/>
            <person name="Mollenhauer M.U."/>
            <person name="Montooth K."/>
            <person name="Mount S.M."/>
            <person name="Mu X."/>
            <person name="Myers E."/>
            <person name="Negre B."/>
            <person name="Newfeld S."/>
            <person name="Nielsen R."/>
            <person name="Noor M.A."/>
            <person name="O'Grady P."/>
            <person name="Pachter L."/>
            <person name="Papaceit M."/>
            <person name="Parisi M.J."/>
            <person name="Parisi M."/>
            <person name="Parts L."/>
            <person name="Pedersen J.S."/>
            <person name="Pesole G."/>
            <person name="Phillippy A.M."/>
            <person name="Ponting C.P."/>
            <person name="Pop M."/>
            <person name="Porcelli D."/>
            <person name="Powell J.R."/>
            <person name="Prohaska S."/>
            <person name="Pruitt K."/>
            <person name="Puig M."/>
            <person name="Quesneville H."/>
            <person name="Ram K.R."/>
            <person name="Rand D."/>
            <person name="Rasmussen M.D."/>
            <person name="Reed L.K."/>
            <person name="Reenan R."/>
            <person name="Reily A."/>
            <person name="Remington K.A."/>
            <person name="Rieger T.T."/>
            <person name="Ritchie M.G."/>
            <person name="Robin C."/>
            <person name="Rogers Y.H."/>
            <person name="Rohde C."/>
            <person name="Rozas J."/>
            <person name="Rubenfield M.J."/>
            <person name="Ruiz A."/>
            <person name="Russo S."/>
            <person name="Salzberg S.L."/>
            <person name="Sanchez-Gracia A."/>
            <person name="Saranga D.J."/>
            <person name="Sato H."/>
            <person name="Schaeffer S.W."/>
            <person name="Schatz M.C."/>
            <person name="Schlenke T."/>
            <person name="Schwartz R."/>
            <person name="Segarra C."/>
            <person name="Singh R.S."/>
            <person name="Sirot L."/>
            <person name="Sirota M."/>
            <person name="Sisneros N.B."/>
            <person name="Smith C.D."/>
            <person name="Smith T.F."/>
            <person name="Spieth J."/>
            <person name="Stage D.E."/>
            <person name="Stark A."/>
            <person name="Stephan W."/>
            <person name="Strausberg R.L."/>
            <person name="Strempel S."/>
            <person name="Sturgill D."/>
            <person name="Sutton G."/>
            <person name="Sutton G.G."/>
            <person name="Tao W."/>
            <person name="Teichmann S."/>
            <person name="Tobari Y.N."/>
            <person name="Tomimura Y."/>
            <person name="Tsolas J.M."/>
            <person name="Valente V.L."/>
            <person name="Venter E."/>
            <person name="Venter J.C."/>
            <person name="Vicario S."/>
            <person name="Vieira F.G."/>
            <person name="Vilella A.J."/>
            <person name="Villasante A."/>
            <person name="Walenz B."/>
            <person name="Wang J."/>
            <person name="Wasserman M."/>
            <person name="Watts T."/>
            <person name="Wilson D."/>
            <person name="Wilson R.K."/>
            <person name="Wing R.A."/>
            <person name="Wolfner M.F."/>
            <person name="Wong A."/>
            <person name="Wong G.K."/>
            <person name="Wu C.I."/>
            <person name="Wu G."/>
            <person name="Yamamoto D."/>
            <person name="Yang H.P."/>
            <person name="Yang S.P."/>
            <person name="Yorke J.A."/>
            <person name="Yoshida K."/>
            <person name="Zdobnov E."/>
            <person name="Zhang P."/>
            <person name="Zhang Y."/>
            <person name="Zimin A.V."/>
            <person name="Baldwin J."/>
            <person name="Abdouelleil A."/>
            <person name="Abdulkadir J."/>
            <person name="Abebe A."/>
            <person name="Abera B."/>
            <person name="Abreu J."/>
            <person name="Acer S.C."/>
            <person name="Aftuck L."/>
            <person name="Alexander A."/>
            <person name="An P."/>
            <person name="Anderson E."/>
            <person name="Anderson S."/>
            <person name="Arachi H."/>
            <person name="Azer M."/>
            <person name="Bachantsang P."/>
            <person name="Barry A."/>
            <person name="Bayul T."/>
            <person name="Berlin A."/>
            <person name="Bessette D."/>
            <person name="Bloom T."/>
            <person name="Blye J."/>
            <person name="Boguslavskiy L."/>
            <person name="Bonnet C."/>
            <person name="Boukhgalter B."/>
            <person name="Bourzgui I."/>
            <person name="Brown A."/>
            <person name="Cahill P."/>
            <person name="Channer S."/>
            <person name="Cheshatsang Y."/>
            <person name="Chuda L."/>
            <person name="Citroen M."/>
            <person name="Collymore A."/>
            <person name="Cooke P."/>
            <person name="Costello M."/>
            <person name="D'Aco K."/>
            <person name="Daza R."/>
            <person name="De Haan G."/>
            <person name="DeGray S."/>
            <person name="DeMaso C."/>
            <person name="Dhargay N."/>
            <person name="Dooley K."/>
            <person name="Dooley E."/>
            <person name="Doricent M."/>
            <person name="Dorje P."/>
            <person name="Dorjee K."/>
            <person name="Dupes A."/>
            <person name="Elong R."/>
            <person name="Falk J."/>
            <person name="Farina A."/>
            <person name="Faro S."/>
            <person name="Ferguson D."/>
            <person name="Fisher S."/>
            <person name="Foley C.D."/>
            <person name="Franke A."/>
            <person name="Friedrich D."/>
            <person name="Gadbois L."/>
            <person name="Gearin G."/>
            <person name="Gearin C.R."/>
            <person name="Giannoukos G."/>
            <person name="Goode T."/>
            <person name="Graham J."/>
            <person name="Grandbois E."/>
            <person name="Grewal S."/>
            <person name="Gyaltsen K."/>
            <person name="Hafez N."/>
            <person name="Hagos B."/>
            <person name="Hall J."/>
            <person name="Henson C."/>
            <person name="Hollinger A."/>
            <person name="Honan T."/>
            <person name="Huard M.D."/>
            <person name="Hughes L."/>
            <person name="Hurhula B."/>
            <person name="Husby M.E."/>
            <person name="Kamat A."/>
            <person name="Kanga B."/>
            <person name="Kashin S."/>
            <person name="Khazanovich D."/>
            <person name="Kisner P."/>
            <person name="Lance K."/>
            <person name="Lara M."/>
            <person name="Lee W."/>
            <person name="Lennon N."/>
            <person name="Letendre F."/>
            <person name="LeVine R."/>
            <person name="Lipovsky A."/>
            <person name="Liu X."/>
            <person name="Liu J."/>
            <person name="Liu S."/>
            <person name="Lokyitsang T."/>
            <person name="Lokyitsang Y."/>
            <person name="Lubonja R."/>
            <person name="Lui A."/>
            <person name="MacDonald P."/>
            <person name="Magnisalis V."/>
            <person name="Maru K."/>
            <person name="Matthews C."/>
            <person name="McCusker W."/>
            <person name="McDonough S."/>
            <person name="Mehta T."/>
            <person name="Meldrim J."/>
            <person name="Meneus L."/>
            <person name="Mihai O."/>
            <person name="Mihalev A."/>
            <person name="Mihova T."/>
            <person name="Mittelman R."/>
            <person name="Mlenga V."/>
            <person name="Montmayeur A."/>
            <person name="Mulrain L."/>
            <person name="Navidi A."/>
            <person name="Naylor J."/>
            <person name="Negash T."/>
            <person name="Nguyen T."/>
            <person name="Nguyen N."/>
            <person name="Nicol R."/>
            <person name="Norbu C."/>
            <person name="Norbu N."/>
            <person name="Novod N."/>
            <person name="O'Neill B."/>
            <person name="Osman S."/>
            <person name="Markiewicz E."/>
            <person name="Oyono O.L."/>
            <person name="Patti C."/>
            <person name="Phunkhang P."/>
            <person name="Pierre F."/>
            <person name="Priest M."/>
            <person name="Raghuraman S."/>
            <person name="Rege F."/>
            <person name="Reyes R."/>
            <person name="Rise C."/>
            <person name="Rogov P."/>
            <person name="Ross K."/>
            <person name="Ryan E."/>
            <person name="Settipalli S."/>
            <person name="Shea T."/>
            <person name="Sherpa N."/>
            <person name="Shi L."/>
            <person name="Shih D."/>
            <person name="Sparrow T."/>
            <person name="Spaulding J."/>
            <person name="Stalker J."/>
            <person name="Stange-Thomann N."/>
            <person name="Stavropoulos S."/>
            <person name="Stone C."/>
            <person name="Strader C."/>
            <person name="Tesfaye S."/>
            <person name="Thomson T."/>
            <person name="Thoulutsang Y."/>
            <person name="Thoulutsang D."/>
            <person name="Topham K."/>
            <person name="Topping I."/>
            <person name="Tsamla T."/>
            <person name="Vassiliev H."/>
            <person name="Vo A."/>
            <person name="Wangchuk T."/>
            <person name="Wangdi T."/>
            <person name="Weiand M."/>
            <person name="Wilkinson J."/>
            <person name="Wilson A."/>
            <person name="Yadav S."/>
            <person name="Young G."/>
            <person name="Yu Q."/>
            <person name="Zembek L."/>
            <person name="Zhong D."/>
            <person name="Zimmer A."/>
            <person name="Zwirko Z."/>
            <person name="Jaffe D.B."/>
            <person name="Alvarez P."/>
            <person name="Brockman W."/>
            <person name="Butler J."/>
            <person name="Chin C."/>
            <person name="Gnerre S."/>
            <person name="Grabherr M."/>
            <person name="Kleber M."/>
            <person name="Mauceli E."/>
            <person name="MacCallum I."/>
        </authorList>
    </citation>
    <scope>NUCLEOTIDE SEQUENCE [LARGE SCALE GENOMIC DNA]</scope>
    <source>
        <strain evidence="3">Tucson 15010-1051.87</strain>
    </source>
</reference>
<accession>A0A0Q9WET2</accession>
<feature type="signal peptide" evidence="1">
    <location>
        <begin position="1"/>
        <end position="31"/>
    </location>
</feature>
<dbReference type="EMBL" id="CH940648">
    <property type="protein sequence ID" value="KRF80321.1"/>
    <property type="molecule type" value="Genomic_DNA"/>
</dbReference>
<dbReference type="InParanoid" id="A0A0Q9WET2"/>
<evidence type="ECO:0000256" key="1">
    <source>
        <dbReference type="SAM" id="SignalP"/>
    </source>
</evidence>
<keyword evidence="1" id="KW-0732">Signal</keyword>
<evidence type="ECO:0000313" key="2">
    <source>
        <dbReference type="EMBL" id="KRF80321.1"/>
    </source>
</evidence>
<proteinExistence type="predicted"/>
<feature type="chain" id="PRO_5006386693" description="WAP domain-containing protein" evidence="1">
    <location>
        <begin position="32"/>
        <end position="81"/>
    </location>
</feature>
<sequence length="81" mass="8897">MSQQTLFNMSTKRNLLCLGLVSALMLQLVLADIDSFEGIDSDAPYTKPCPSNLAICMTFCAEALRIPRTDCENGEFCCTLV</sequence>
<dbReference type="Proteomes" id="UP000008792">
    <property type="component" value="Unassembled WGS sequence"/>
</dbReference>